<dbReference type="Gene3D" id="3.30.70.270">
    <property type="match status" value="1"/>
</dbReference>
<keyword evidence="8" id="KW-0378">Hydrolase</keyword>
<dbReference type="Gene3D" id="3.30.450.20">
    <property type="entry name" value="PAS domain"/>
    <property type="match status" value="1"/>
</dbReference>
<dbReference type="EMBL" id="CACRTO010000041">
    <property type="protein sequence ID" value="VYU53638.1"/>
    <property type="molecule type" value="Genomic_DNA"/>
</dbReference>
<dbReference type="PANTHER" id="PTHR46663:SF2">
    <property type="entry name" value="GGDEF DOMAIN-CONTAINING PROTEIN"/>
    <property type="match status" value="1"/>
</dbReference>
<evidence type="ECO:0000256" key="4">
    <source>
        <dbReference type="ARBA" id="ARBA00022989"/>
    </source>
</evidence>
<dbReference type="CDD" id="cd12914">
    <property type="entry name" value="PDC1_DGC_like"/>
    <property type="match status" value="1"/>
</dbReference>
<dbReference type="GO" id="GO:0005886">
    <property type="term" value="C:plasma membrane"/>
    <property type="evidence" value="ECO:0007669"/>
    <property type="project" value="UniProtKB-SubCell"/>
</dbReference>
<evidence type="ECO:0000256" key="3">
    <source>
        <dbReference type="ARBA" id="ARBA00022692"/>
    </source>
</evidence>
<feature type="domain" description="GGDEF" evidence="7">
    <location>
        <begin position="407"/>
        <end position="541"/>
    </location>
</feature>
<dbReference type="InterPro" id="IPR052163">
    <property type="entry name" value="DGC-Regulatory_Protein"/>
</dbReference>
<dbReference type="InterPro" id="IPR029787">
    <property type="entry name" value="Nucleotide_cyclase"/>
</dbReference>
<gene>
    <name evidence="8" type="primary">gmr_4</name>
    <name evidence="8" type="ORF">CTLFYP3_02766</name>
</gene>
<keyword evidence="5 6" id="KW-0472">Membrane</keyword>
<evidence type="ECO:0000259" key="7">
    <source>
        <dbReference type="PROSITE" id="PS50887"/>
    </source>
</evidence>
<dbReference type="EC" id="3.1.4.52" evidence="8"/>
<dbReference type="SUPFAM" id="SSF55073">
    <property type="entry name" value="Nucleotide cyclase"/>
    <property type="match status" value="1"/>
</dbReference>
<dbReference type="Gene3D" id="6.10.340.10">
    <property type="match status" value="1"/>
</dbReference>
<reference evidence="8" key="1">
    <citation type="submission" date="2019-11" db="EMBL/GenBank/DDBJ databases">
        <authorList>
            <person name="Feng L."/>
        </authorList>
    </citation>
    <scope>NUCLEOTIDE SEQUENCE</scope>
    <source>
        <strain evidence="8">CTertiumLFYP3</strain>
    </source>
</reference>
<organism evidence="8">
    <name type="scientific">Clostridium tertium</name>
    <dbReference type="NCBI Taxonomy" id="1559"/>
    <lineage>
        <taxon>Bacteria</taxon>
        <taxon>Bacillati</taxon>
        <taxon>Bacillota</taxon>
        <taxon>Clostridia</taxon>
        <taxon>Eubacteriales</taxon>
        <taxon>Clostridiaceae</taxon>
        <taxon>Clostridium</taxon>
    </lineage>
</organism>
<keyword evidence="4 6" id="KW-1133">Transmembrane helix</keyword>
<dbReference type="SMART" id="SM00267">
    <property type="entry name" value="GGDEF"/>
    <property type="match status" value="1"/>
</dbReference>
<feature type="transmembrane region" description="Helical" evidence="6">
    <location>
        <begin position="295"/>
        <end position="315"/>
    </location>
</feature>
<keyword evidence="2" id="KW-1003">Cell membrane</keyword>
<evidence type="ECO:0000256" key="6">
    <source>
        <dbReference type="SAM" id="Phobius"/>
    </source>
</evidence>
<dbReference type="InterPro" id="IPR043128">
    <property type="entry name" value="Rev_trsase/Diguanyl_cyclase"/>
</dbReference>
<name>A0A6N3FN49_9CLOT</name>
<evidence type="ECO:0000256" key="1">
    <source>
        <dbReference type="ARBA" id="ARBA00004651"/>
    </source>
</evidence>
<comment type="subcellular location">
    <subcellularLocation>
        <location evidence="1">Cell membrane</location>
        <topology evidence="1">Multi-pass membrane protein</topology>
    </subcellularLocation>
</comment>
<accession>A0A6N3FN49</accession>
<dbReference type="CDD" id="cd01949">
    <property type="entry name" value="GGDEF"/>
    <property type="match status" value="1"/>
</dbReference>
<protein>
    <submittedName>
        <fullName evidence="8">Cyclic di-GMP phosphodiesterase Gmr</fullName>
        <ecNumber evidence="8">3.1.4.52</ecNumber>
    </submittedName>
</protein>
<dbReference type="GO" id="GO:0071111">
    <property type="term" value="F:cyclic-guanylate-specific phosphodiesterase activity"/>
    <property type="evidence" value="ECO:0007669"/>
    <property type="project" value="UniProtKB-EC"/>
</dbReference>
<dbReference type="Pfam" id="PF02743">
    <property type="entry name" value="dCache_1"/>
    <property type="match status" value="1"/>
</dbReference>
<evidence type="ECO:0000256" key="5">
    <source>
        <dbReference type="ARBA" id="ARBA00023136"/>
    </source>
</evidence>
<proteinExistence type="predicted"/>
<dbReference type="InterPro" id="IPR029151">
    <property type="entry name" value="Sensor-like_sf"/>
</dbReference>
<dbReference type="AlphaFoldDB" id="A0A6N3FN49"/>
<dbReference type="RefSeq" id="WP_156627215.1">
    <property type="nucleotide sequence ID" value="NZ_CACRTO010000041.1"/>
</dbReference>
<evidence type="ECO:0000256" key="2">
    <source>
        <dbReference type="ARBA" id="ARBA00022475"/>
    </source>
</evidence>
<dbReference type="Pfam" id="PF00990">
    <property type="entry name" value="GGDEF"/>
    <property type="match status" value="1"/>
</dbReference>
<evidence type="ECO:0000313" key="8">
    <source>
        <dbReference type="EMBL" id="VYU53638.1"/>
    </source>
</evidence>
<dbReference type="PANTHER" id="PTHR46663">
    <property type="entry name" value="DIGUANYLATE CYCLASE DGCT-RELATED"/>
    <property type="match status" value="1"/>
</dbReference>
<dbReference type="SUPFAM" id="SSF103190">
    <property type="entry name" value="Sensory domain-like"/>
    <property type="match status" value="1"/>
</dbReference>
<dbReference type="PROSITE" id="PS50887">
    <property type="entry name" value="GGDEF"/>
    <property type="match status" value="1"/>
</dbReference>
<sequence>MKKSISLRSFFALNFALIIIVLITTISYIISYKSMKEYKNQIGNTLSETAFQMADKLDRYMWAKYREVDLLSNMDSFKNIENKEQIKNLIEKLQEDVPEYAWIGVLDTEGNVAISTNGILEGKNISERPVYKEALNEPFIGDVHEAVLLSKLLPNPTGEAMKFVDISIPIKDSNNNLKGILATHLSWKWAKEIEDFMMESLRNRNNLDVFIVSSDNTVLLGPGNMLGGKLELSSIEEDSDVKNSWSVEKWNDGKEYLTGYAVENGYKDYKGLGWTVVVRQPIDIAYEPVENLKDFVIVIVCILAVVFAFIGWVSADIIARPIKKIILAADRLRFGEDIEIPRYKGIKDIEMLSKSLRSLISSLISTENALGEMQGIAHHDNLTGLPNREYLKRYIEDIQLRAESNKEIFTFYYLDLDGFKLINDTYGHDAGDIILKEVSNRINTNMGEDDVAIRLGGDEFLIIKKADSDDYLGESNEFANNLIKEISNTYLIQEKEMKVGCSIGGAFYPTNGEDPMEVLKLADENLYKSKRSGKNRYTSSL</sequence>
<dbReference type="InterPro" id="IPR000160">
    <property type="entry name" value="GGDEF_dom"/>
</dbReference>
<dbReference type="NCBIfam" id="TIGR00254">
    <property type="entry name" value="GGDEF"/>
    <property type="match status" value="1"/>
</dbReference>
<dbReference type="InterPro" id="IPR033479">
    <property type="entry name" value="dCache_1"/>
</dbReference>
<keyword evidence="3 6" id="KW-0812">Transmembrane</keyword>
<feature type="transmembrane region" description="Helical" evidence="6">
    <location>
        <begin position="12"/>
        <end position="30"/>
    </location>
</feature>